<reference evidence="2" key="1">
    <citation type="journal article" date="2023" name="Genome Biol. Evol.">
        <title>First Whole Genome Sequence and Flow Cytometry Genome Size Data for the Lichen-Forming Fungus Ramalina farinacea (Ascomycota).</title>
        <authorList>
            <person name="Llewellyn T."/>
            <person name="Mian S."/>
            <person name="Hill R."/>
            <person name="Leitch I.J."/>
            <person name="Gaya E."/>
        </authorList>
    </citation>
    <scope>NUCLEOTIDE SEQUENCE</scope>
    <source>
        <strain evidence="2">LIQ254RAFAR</strain>
    </source>
</reference>
<proteinExistence type="predicted"/>
<protein>
    <recommendedName>
        <fullName evidence="4">Dihydroneopterin aldolase/epimerase domain-containing protein</fullName>
    </recommendedName>
</protein>
<dbReference type="Proteomes" id="UP001161017">
    <property type="component" value="Unassembled WGS sequence"/>
</dbReference>
<keyword evidence="3" id="KW-1185">Reference proteome</keyword>
<evidence type="ECO:0000313" key="3">
    <source>
        <dbReference type="Proteomes" id="UP001161017"/>
    </source>
</evidence>
<evidence type="ECO:0008006" key="4">
    <source>
        <dbReference type="Google" id="ProtNLM"/>
    </source>
</evidence>
<organism evidence="2 3">
    <name type="scientific">Ramalina farinacea</name>
    <dbReference type="NCBI Taxonomy" id="258253"/>
    <lineage>
        <taxon>Eukaryota</taxon>
        <taxon>Fungi</taxon>
        <taxon>Dikarya</taxon>
        <taxon>Ascomycota</taxon>
        <taxon>Pezizomycotina</taxon>
        <taxon>Lecanoromycetes</taxon>
        <taxon>OSLEUM clade</taxon>
        <taxon>Lecanoromycetidae</taxon>
        <taxon>Lecanorales</taxon>
        <taxon>Lecanorineae</taxon>
        <taxon>Ramalinaceae</taxon>
        <taxon>Ramalina</taxon>
    </lineage>
</organism>
<evidence type="ECO:0000256" key="1">
    <source>
        <dbReference type="ARBA" id="ARBA00022909"/>
    </source>
</evidence>
<dbReference type="AlphaFoldDB" id="A0AA43QWI8"/>
<dbReference type="EMBL" id="JAPUFD010000022">
    <property type="protein sequence ID" value="MDI1492999.1"/>
    <property type="molecule type" value="Genomic_DNA"/>
</dbReference>
<sequence length="300" mass="33245">MSSSTPNVLKVGIAAQAPDRLLDTASLRKLLVSVLFKGNGWEDLRPVIVTIDITTEAKEDRTFNHLLLFERLQGISGQVERMLKRTTFKSLDQLVDCIAPLALKEKDERLQIVAQTPTAVPRAEEGLTRVLAFTKRPSQEKTEHKSEWEVSSQERVIGSLKISCSIAPNSHETYARQILSLHIRIIGELEAKAPNPNTAEGADMWCQMAQRVCETAENQVYVSAGELIGSIALFLLKQYPISKVGVACERLSPLSGLPFVGGEVIEIVRDRQNLDVSYVGEEKVSDYLRADKFQIDSNAG</sequence>
<dbReference type="InterPro" id="IPR043133">
    <property type="entry name" value="GTP-CH-I_C/QueF"/>
</dbReference>
<dbReference type="Gene3D" id="3.30.1130.10">
    <property type="match status" value="1"/>
</dbReference>
<keyword evidence="1" id="KW-0289">Folate biosynthesis</keyword>
<evidence type="ECO:0000313" key="2">
    <source>
        <dbReference type="EMBL" id="MDI1492999.1"/>
    </source>
</evidence>
<accession>A0AA43QWI8</accession>
<dbReference type="GO" id="GO:0046656">
    <property type="term" value="P:folic acid biosynthetic process"/>
    <property type="evidence" value="ECO:0007669"/>
    <property type="project" value="UniProtKB-KW"/>
</dbReference>
<gene>
    <name evidence="2" type="ORF">OHK93_004783</name>
</gene>
<comment type="caution">
    <text evidence="2">The sequence shown here is derived from an EMBL/GenBank/DDBJ whole genome shotgun (WGS) entry which is preliminary data.</text>
</comment>
<name>A0AA43QWI8_9LECA</name>